<evidence type="ECO:0000259" key="5">
    <source>
        <dbReference type="SMART" id="SM00387"/>
    </source>
</evidence>
<dbReference type="Proteomes" id="UP001232584">
    <property type="component" value="Unassembled WGS sequence"/>
</dbReference>
<keyword evidence="7" id="KW-1185">Reference proteome</keyword>
<keyword evidence="6" id="KW-0808">Transferase</keyword>
<feature type="domain" description="Histidine kinase/HSP90-like ATPase" evidence="5">
    <location>
        <begin position="465"/>
        <end position="579"/>
    </location>
</feature>
<keyword evidence="4" id="KW-1133">Transmembrane helix</keyword>
<feature type="transmembrane region" description="Helical" evidence="4">
    <location>
        <begin position="276"/>
        <end position="297"/>
    </location>
</feature>
<dbReference type="InterPro" id="IPR003594">
    <property type="entry name" value="HATPase_dom"/>
</dbReference>
<dbReference type="PANTHER" id="PTHR34220">
    <property type="entry name" value="SENSOR HISTIDINE KINASE YPDA"/>
    <property type="match status" value="1"/>
</dbReference>
<evidence type="ECO:0000256" key="3">
    <source>
        <dbReference type="ARBA" id="ARBA00023012"/>
    </source>
</evidence>
<dbReference type="InterPro" id="IPR010559">
    <property type="entry name" value="Sig_transdc_His_kin_internal"/>
</dbReference>
<dbReference type="Gene3D" id="3.30.565.10">
    <property type="entry name" value="Histidine kinase-like ATPase, C-terminal domain"/>
    <property type="match status" value="1"/>
</dbReference>
<keyword evidence="6" id="KW-0418">Kinase</keyword>
<dbReference type="PRINTS" id="PR00344">
    <property type="entry name" value="BCTRLSENSOR"/>
</dbReference>
<dbReference type="Pfam" id="PF06580">
    <property type="entry name" value="His_kinase"/>
    <property type="match status" value="1"/>
</dbReference>
<dbReference type="InterPro" id="IPR004358">
    <property type="entry name" value="Sig_transdc_His_kin-like_C"/>
</dbReference>
<dbReference type="Pfam" id="PF02518">
    <property type="entry name" value="HATPase_c"/>
    <property type="match status" value="1"/>
</dbReference>
<reference evidence="6 7" key="1">
    <citation type="submission" date="2023-07" db="EMBL/GenBank/DDBJ databases">
        <title>Genomic Encyclopedia of Type Strains, Phase IV (KMG-IV): sequencing the most valuable type-strain genomes for metagenomic binning, comparative biology and taxonomic classification.</title>
        <authorList>
            <person name="Goeker M."/>
        </authorList>
    </citation>
    <scope>NUCLEOTIDE SEQUENCE [LARGE SCALE GENOMIC DNA]</scope>
    <source>
        <strain evidence="6 7">DSM 15049</strain>
    </source>
</reference>
<feature type="transmembrane region" description="Helical" evidence="4">
    <location>
        <begin position="21"/>
        <end position="43"/>
    </location>
</feature>
<sequence length="579" mass="67505">MSKINRNEFINILRKFTIKKRMILSFFIICFIPVVFVITIYLISTYIEQEVRNIEYAKNYSYQANLRINSLFNQVTKKMEQISNNSDILADIYLYENSLEHKNEKIKNRIEIALYNIIGDQENIEFASIYTESEEVFLYGINEFDKSFIKTYIKKQCDDNDIHWDIKKYNDKNYAVASKKIKLRYDKSDEVYLVIALNIKSLSNLLEEISSSKNHQIIITDARNRPIVHKDESKLYKEIDVSSSSSSSDFNIKSKLENNWNIIHTFKFDKVGSMKLLASIIIVIILIFVFAIVLLYLTTKSIVNPLNQLIKKMNDVENSNITDVKLFKEDLYLKDEQAILDEAFDEMIVKLKSLVDDIYNSRIKEKKLQALIKELELNALQQQINPHFLYNVLENIFWIADMGGYEEISEMISELGSYFKTSICENNEFIPISNEIENVKSYIKLQKIMSDNTFDVKWEIEDEILNYKIIKLILQPIIENSIIHGLFNKKETGLITIKCYKNNDKIVFQVCDNGCGIQKEKLNELISYINSKENNTKRGVGIKNVNQRIKLYFGENYGITILSQVGKGTCMKVEVPIKG</sequence>
<dbReference type="GO" id="GO:0016301">
    <property type="term" value="F:kinase activity"/>
    <property type="evidence" value="ECO:0007669"/>
    <property type="project" value="UniProtKB-KW"/>
</dbReference>
<proteinExistence type="predicted"/>
<evidence type="ECO:0000256" key="1">
    <source>
        <dbReference type="ARBA" id="ARBA00000085"/>
    </source>
</evidence>
<keyword evidence="4" id="KW-0812">Transmembrane</keyword>
<evidence type="ECO:0000313" key="7">
    <source>
        <dbReference type="Proteomes" id="UP001232584"/>
    </source>
</evidence>
<gene>
    <name evidence="6" type="ORF">QOZ92_001520</name>
</gene>
<accession>A0ABU0MZW1</accession>
<dbReference type="SMART" id="SM00387">
    <property type="entry name" value="HATPase_c"/>
    <property type="match status" value="1"/>
</dbReference>
<dbReference type="InterPro" id="IPR050640">
    <property type="entry name" value="Bact_2-comp_sensor_kinase"/>
</dbReference>
<protein>
    <recommendedName>
        <fullName evidence="2">histidine kinase</fullName>
        <ecNumber evidence="2">2.7.13.3</ecNumber>
    </recommendedName>
</protein>
<evidence type="ECO:0000313" key="6">
    <source>
        <dbReference type="EMBL" id="MDQ0556406.1"/>
    </source>
</evidence>
<comment type="caution">
    <text evidence="6">The sequence shown here is derived from an EMBL/GenBank/DDBJ whole genome shotgun (WGS) entry which is preliminary data.</text>
</comment>
<dbReference type="EMBL" id="JAUSWG010000005">
    <property type="protein sequence ID" value="MDQ0556406.1"/>
    <property type="molecule type" value="Genomic_DNA"/>
</dbReference>
<dbReference type="SUPFAM" id="SSF55874">
    <property type="entry name" value="ATPase domain of HSP90 chaperone/DNA topoisomerase II/histidine kinase"/>
    <property type="match status" value="1"/>
</dbReference>
<dbReference type="EC" id="2.7.13.3" evidence="2"/>
<dbReference type="PANTHER" id="PTHR34220:SF7">
    <property type="entry name" value="SENSOR HISTIDINE KINASE YPDA"/>
    <property type="match status" value="1"/>
</dbReference>
<dbReference type="InterPro" id="IPR036890">
    <property type="entry name" value="HATPase_C_sf"/>
</dbReference>
<evidence type="ECO:0000256" key="2">
    <source>
        <dbReference type="ARBA" id="ARBA00012438"/>
    </source>
</evidence>
<dbReference type="Gene3D" id="6.10.340.10">
    <property type="match status" value="1"/>
</dbReference>
<dbReference type="RefSeq" id="WP_307505516.1">
    <property type="nucleotide sequence ID" value="NZ_BAAACE010000021.1"/>
</dbReference>
<organism evidence="6 7">
    <name type="scientific">Paraclostridium ghonii</name>
    <dbReference type="NCBI Taxonomy" id="29358"/>
    <lineage>
        <taxon>Bacteria</taxon>
        <taxon>Bacillati</taxon>
        <taxon>Bacillota</taxon>
        <taxon>Clostridia</taxon>
        <taxon>Peptostreptococcales</taxon>
        <taxon>Peptostreptococcaceae</taxon>
        <taxon>Paraclostridium</taxon>
    </lineage>
</organism>
<keyword evidence="4" id="KW-0472">Membrane</keyword>
<name>A0ABU0MZW1_9FIRM</name>
<keyword evidence="3" id="KW-0902">Two-component regulatory system</keyword>
<evidence type="ECO:0000256" key="4">
    <source>
        <dbReference type="SAM" id="Phobius"/>
    </source>
</evidence>
<comment type="catalytic activity">
    <reaction evidence="1">
        <text>ATP + protein L-histidine = ADP + protein N-phospho-L-histidine.</text>
        <dbReference type="EC" id="2.7.13.3"/>
    </reaction>
</comment>